<feature type="non-terminal residue" evidence="1">
    <location>
        <position position="1"/>
    </location>
</feature>
<protein>
    <submittedName>
        <fullName evidence="1">Uncharacterized protein</fullName>
    </submittedName>
</protein>
<proteinExistence type="predicted"/>
<dbReference type="AlphaFoldDB" id="A0A165P4V5"/>
<evidence type="ECO:0000313" key="2">
    <source>
        <dbReference type="Proteomes" id="UP000077266"/>
    </source>
</evidence>
<accession>A0A165P4V5</accession>
<dbReference type="Proteomes" id="UP000077266">
    <property type="component" value="Unassembled WGS sequence"/>
</dbReference>
<keyword evidence="2" id="KW-1185">Reference proteome</keyword>
<sequence length="100" mass="11665">LIQPHVPLQNPPRRSYRLSCYTRPRLTAVCSLPLPDRACSRRRVLRSECTEHAGRSSDILLVRAECWQYVLLLPARWEPREQQYPSLPSHYDHYGLPSAL</sequence>
<reference evidence="1 2" key="1">
    <citation type="journal article" date="2016" name="Mol. Biol. Evol.">
        <title>Comparative Genomics of Early-Diverging Mushroom-Forming Fungi Provides Insights into the Origins of Lignocellulose Decay Capabilities.</title>
        <authorList>
            <person name="Nagy L.G."/>
            <person name="Riley R."/>
            <person name="Tritt A."/>
            <person name="Adam C."/>
            <person name="Daum C."/>
            <person name="Floudas D."/>
            <person name="Sun H."/>
            <person name="Yadav J.S."/>
            <person name="Pangilinan J."/>
            <person name="Larsson K.H."/>
            <person name="Matsuura K."/>
            <person name="Barry K."/>
            <person name="Labutti K."/>
            <person name="Kuo R."/>
            <person name="Ohm R.A."/>
            <person name="Bhattacharya S.S."/>
            <person name="Shirouzu T."/>
            <person name="Yoshinaga Y."/>
            <person name="Martin F.M."/>
            <person name="Grigoriev I.V."/>
            <person name="Hibbett D.S."/>
        </authorList>
    </citation>
    <scope>NUCLEOTIDE SEQUENCE [LARGE SCALE GENOMIC DNA]</scope>
    <source>
        <strain evidence="1 2">HHB12029</strain>
    </source>
</reference>
<gene>
    <name evidence="1" type="ORF">EXIGLDRAFT_829871</name>
</gene>
<feature type="non-terminal residue" evidence="1">
    <location>
        <position position="100"/>
    </location>
</feature>
<evidence type="ECO:0000313" key="1">
    <source>
        <dbReference type="EMBL" id="KZW01653.1"/>
    </source>
</evidence>
<name>A0A165P4V5_EXIGL</name>
<dbReference type="InParanoid" id="A0A165P4V5"/>
<dbReference type="EMBL" id="KV425892">
    <property type="protein sequence ID" value="KZW01653.1"/>
    <property type="molecule type" value="Genomic_DNA"/>
</dbReference>
<organism evidence="1 2">
    <name type="scientific">Exidia glandulosa HHB12029</name>
    <dbReference type="NCBI Taxonomy" id="1314781"/>
    <lineage>
        <taxon>Eukaryota</taxon>
        <taxon>Fungi</taxon>
        <taxon>Dikarya</taxon>
        <taxon>Basidiomycota</taxon>
        <taxon>Agaricomycotina</taxon>
        <taxon>Agaricomycetes</taxon>
        <taxon>Auriculariales</taxon>
        <taxon>Exidiaceae</taxon>
        <taxon>Exidia</taxon>
    </lineage>
</organism>